<dbReference type="AlphaFoldDB" id="A0A3B1DD80"/>
<dbReference type="InterPro" id="IPR013785">
    <property type="entry name" value="Aldolase_TIM"/>
</dbReference>
<dbReference type="InterPro" id="IPR006269">
    <property type="entry name" value="KDO8P_synthase"/>
</dbReference>
<keyword evidence="5 8" id="KW-0808">Transferase</keyword>
<dbReference type="EMBL" id="UOGI01000153">
    <property type="protein sequence ID" value="VAX32830.1"/>
    <property type="molecule type" value="Genomic_DNA"/>
</dbReference>
<dbReference type="NCBIfam" id="NF003543">
    <property type="entry name" value="PRK05198.1"/>
    <property type="match status" value="1"/>
</dbReference>
<evidence type="ECO:0000256" key="1">
    <source>
        <dbReference type="ARBA" id="ARBA00004496"/>
    </source>
</evidence>
<organism evidence="8">
    <name type="scientific">hydrothermal vent metagenome</name>
    <dbReference type="NCBI Taxonomy" id="652676"/>
    <lineage>
        <taxon>unclassified sequences</taxon>
        <taxon>metagenomes</taxon>
        <taxon>ecological metagenomes</taxon>
    </lineage>
</organism>
<evidence type="ECO:0000259" key="7">
    <source>
        <dbReference type="Pfam" id="PF00793"/>
    </source>
</evidence>
<accession>A0A3B1DD80</accession>
<dbReference type="HAMAP" id="MF_00056">
    <property type="entry name" value="KDO8P_synth"/>
    <property type="match status" value="1"/>
</dbReference>
<sequence>MKPDNKGWTGDGLLVIAGPCVIETEDIVLETAQRLRDICRGLQLPFIFKSSYDKANRTSVKSFRGPGIDRGLRILEAVRDKLSVPVLTDVHSPSEAVGAAEIVDIIQIPALLCRQTDLIMAASGTGKGVNIKKGQFLSPWDVKNVIDKFTSTGNTNLMITERGTSFGYNNLVVDFRAFPVMRSFGYPVIFDVTHSLQLPGGQGTCSGGQREFAEPLARAAVAAGVDGLFMEVHPDPDRASCDGPNMIPLKEVEGLLGRLKEIFRVTKDL</sequence>
<comment type="subcellular location">
    <subcellularLocation>
        <location evidence="1">Cytoplasm</location>
    </subcellularLocation>
</comment>
<evidence type="ECO:0000256" key="6">
    <source>
        <dbReference type="ARBA" id="ARBA00049112"/>
    </source>
</evidence>
<dbReference type="EC" id="2.5.1.55" evidence="3"/>
<name>A0A3B1DD80_9ZZZZ</name>
<dbReference type="InterPro" id="IPR006218">
    <property type="entry name" value="DAHP1/KDSA"/>
</dbReference>
<comment type="similarity">
    <text evidence="2">Belongs to the KdsA family.</text>
</comment>
<dbReference type="SUPFAM" id="SSF51569">
    <property type="entry name" value="Aldolase"/>
    <property type="match status" value="1"/>
</dbReference>
<dbReference type="PANTHER" id="PTHR21057">
    <property type="entry name" value="PHOSPHO-2-DEHYDRO-3-DEOXYHEPTONATE ALDOLASE"/>
    <property type="match status" value="1"/>
</dbReference>
<evidence type="ECO:0000313" key="8">
    <source>
        <dbReference type="EMBL" id="VAX32830.1"/>
    </source>
</evidence>
<evidence type="ECO:0000256" key="5">
    <source>
        <dbReference type="ARBA" id="ARBA00022679"/>
    </source>
</evidence>
<evidence type="ECO:0000256" key="4">
    <source>
        <dbReference type="ARBA" id="ARBA00022490"/>
    </source>
</evidence>
<keyword evidence="4" id="KW-0963">Cytoplasm</keyword>
<dbReference type="NCBIfam" id="TIGR01362">
    <property type="entry name" value="KDO8P_synth"/>
    <property type="match status" value="1"/>
</dbReference>
<evidence type="ECO:0000256" key="3">
    <source>
        <dbReference type="ARBA" id="ARBA00012693"/>
    </source>
</evidence>
<reference evidence="8" key="1">
    <citation type="submission" date="2018-06" db="EMBL/GenBank/DDBJ databases">
        <authorList>
            <person name="Zhirakovskaya E."/>
        </authorList>
    </citation>
    <scope>NUCLEOTIDE SEQUENCE</scope>
</reference>
<evidence type="ECO:0000256" key="2">
    <source>
        <dbReference type="ARBA" id="ARBA00010499"/>
    </source>
</evidence>
<dbReference type="GO" id="GO:0008676">
    <property type="term" value="F:3-deoxy-8-phosphooctulonate synthase activity"/>
    <property type="evidence" value="ECO:0007669"/>
    <property type="project" value="UniProtKB-EC"/>
</dbReference>
<proteinExistence type="inferred from homology"/>
<feature type="domain" description="DAHP synthetase I/KDSA" evidence="7">
    <location>
        <begin position="10"/>
        <end position="262"/>
    </location>
</feature>
<dbReference type="Pfam" id="PF00793">
    <property type="entry name" value="DAHP_synth_1"/>
    <property type="match status" value="1"/>
</dbReference>
<dbReference type="GO" id="GO:0005737">
    <property type="term" value="C:cytoplasm"/>
    <property type="evidence" value="ECO:0007669"/>
    <property type="project" value="UniProtKB-SubCell"/>
</dbReference>
<gene>
    <name evidence="8" type="ORF">MNBD_NITROSPIRAE03-1581</name>
</gene>
<comment type="catalytic activity">
    <reaction evidence="6">
        <text>D-arabinose 5-phosphate + phosphoenolpyruvate + H2O = 3-deoxy-alpha-D-manno-2-octulosonate-8-phosphate + phosphate</text>
        <dbReference type="Rhea" id="RHEA:14053"/>
        <dbReference type="ChEBI" id="CHEBI:15377"/>
        <dbReference type="ChEBI" id="CHEBI:43474"/>
        <dbReference type="ChEBI" id="CHEBI:57693"/>
        <dbReference type="ChEBI" id="CHEBI:58702"/>
        <dbReference type="ChEBI" id="CHEBI:85985"/>
        <dbReference type="EC" id="2.5.1.55"/>
    </reaction>
</comment>
<protein>
    <recommendedName>
        <fullName evidence="3">3-deoxy-8-phosphooctulonate synthase</fullName>
        <ecNumber evidence="3">2.5.1.55</ecNumber>
    </recommendedName>
</protein>
<dbReference type="Gene3D" id="3.20.20.70">
    <property type="entry name" value="Aldolase class I"/>
    <property type="match status" value="1"/>
</dbReference>